<sequence length="422" mass="44307">MTVNSPRRSVALCFGSAARSASVRTVSVRSLSALSLVALLAACDGSPLDYDLRGRVGGFSTAEAAQVATGNRPASDERGLITYPSYQVAIAQRGDTLSTVAGRIGLPVSELAAFNGMQPEDGLRQGEVIALPRRAPDVVPQSDVVAPGGVDIAALAGQAIETAPLTSNNPGSVTPTVIQPTPRQPSRPLAVQDGPEPVRHKVERGETAFTISRLYQVPVKSLAEWNGLGSDFSIREGQHLLIPLKNRPAPRKRPETAVVAAPGTGSDTPTPPSSTKPLVLQDEPAAASAPKVEKPKVDVPKPTQKSSAAMVYPVQGKIIRTYSKGKNDGIDIAGPAGSTVRAADGGTVAAITKDSNGIPIIVIRHDPKVLSVYANVDQIEVNKGDKVRRGQSIATLRSEANPYVHFEVRNGFDSVDPLPYLN</sequence>
<accession>A0A844AJJ2</accession>
<dbReference type="SMART" id="SM00257">
    <property type="entry name" value="LysM"/>
    <property type="match status" value="2"/>
</dbReference>
<feature type="domain" description="LysM" evidence="2">
    <location>
        <begin position="87"/>
        <end position="131"/>
    </location>
</feature>
<dbReference type="CDD" id="cd12797">
    <property type="entry name" value="M23_peptidase"/>
    <property type="match status" value="1"/>
</dbReference>
<dbReference type="InterPro" id="IPR050570">
    <property type="entry name" value="Cell_wall_metabolism_enzyme"/>
</dbReference>
<dbReference type="PANTHER" id="PTHR21666">
    <property type="entry name" value="PEPTIDASE-RELATED"/>
    <property type="match status" value="1"/>
</dbReference>
<dbReference type="RefSeq" id="WP_153544058.1">
    <property type="nucleotide sequence ID" value="NZ_WIXK01000001.1"/>
</dbReference>
<dbReference type="InterPro" id="IPR011055">
    <property type="entry name" value="Dup_hybrid_motif"/>
</dbReference>
<dbReference type="GO" id="GO:0004222">
    <property type="term" value="F:metalloendopeptidase activity"/>
    <property type="evidence" value="ECO:0007669"/>
    <property type="project" value="TreeGrafter"/>
</dbReference>
<comment type="caution">
    <text evidence="3">The sequence shown here is derived from an EMBL/GenBank/DDBJ whole genome shotgun (WGS) entry which is preliminary data.</text>
</comment>
<keyword evidence="4" id="KW-1185">Reference proteome</keyword>
<dbReference type="AlphaFoldDB" id="A0A844AJJ2"/>
<evidence type="ECO:0000313" key="4">
    <source>
        <dbReference type="Proteomes" id="UP000436694"/>
    </source>
</evidence>
<proteinExistence type="predicted"/>
<reference evidence="3 4" key="1">
    <citation type="submission" date="2019-10" db="EMBL/GenBank/DDBJ databases">
        <title>Epibacterium sp. nov., isolated from seawater.</title>
        <authorList>
            <person name="Zhang X."/>
            <person name="Li N."/>
        </authorList>
    </citation>
    <scope>NUCLEOTIDE SEQUENCE [LARGE SCALE GENOMIC DNA]</scope>
    <source>
        <strain evidence="3 4">SM1969</strain>
    </source>
</reference>
<dbReference type="Proteomes" id="UP000436694">
    <property type="component" value="Unassembled WGS sequence"/>
</dbReference>
<protein>
    <submittedName>
        <fullName evidence="3">Peptidoglycan DD-metalloendopeptidase family protein</fullName>
    </submittedName>
</protein>
<dbReference type="PANTHER" id="PTHR21666:SF270">
    <property type="entry name" value="MUREIN HYDROLASE ACTIVATOR ENVC"/>
    <property type="match status" value="1"/>
</dbReference>
<name>A0A844AJJ2_9RHOB</name>
<dbReference type="Pfam" id="PF01476">
    <property type="entry name" value="LysM"/>
    <property type="match status" value="2"/>
</dbReference>
<evidence type="ECO:0000259" key="2">
    <source>
        <dbReference type="PROSITE" id="PS51782"/>
    </source>
</evidence>
<dbReference type="CDD" id="cd00118">
    <property type="entry name" value="LysM"/>
    <property type="match status" value="2"/>
</dbReference>
<dbReference type="Gene3D" id="3.10.350.10">
    <property type="entry name" value="LysM domain"/>
    <property type="match status" value="2"/>
</dbReference>
<evidence type="ECO:0000313" key="3">
    <source>
        <dbReference type="EMBL" id="MQY41135.1"/>
    </source>
</evidence>
<dbReference type="InterPro" id="IPR018392">
    <property type="entry name" value="LysM"/>
</dbReference>
<dbReference type="Gene3D" id="2.70.70.10">
    <property type="entry name" value="Glucose Permease (Domain IIA)"/>
    <property type="match status" value="1"/>
</dbReference>
<evidence type="ECO:0000256" key="1">
    <source>
        <dbReference type="SAM" id="MobiDB-lite"/>
    </source>
</evidence>
<feature type="domain" description="LysM" evidence="2">
    <location>
        <begin position="198"/>
        <end position="242"/>
    </location>
</feature>
<dbReference type="Pfam" id="PF01551">
    <property type="entry name" value="Peptidase_M23"/>
    <property type="match status" value="1"/>
</dbReference>
<feature type="region of interest" description="Disordered" evidence="1">
    <location>
        <begin position="163"/>
        <end position="198"/>
    </location>
</feature>
<feature type="region of interest" description="Disordered" evidence="1">
    <location>
        <begin position="246"/>
        <end position="304"/>
    </location>
</feature>
<dbReference type="SUPFAM" id="SSF51261">
    <property type="entry name" value="Duplicated hybrid motif"/>
    <property type="match status" value="1"/>
</dbReference>
<dbReference type="InterPro" id="IPR036779">
    <property type="entry name" value="LysM_dom_sf"/>
</dbReference>
<feature type="compositionally biased region" description="Polar residues" evidence="1">
    <location>
        <begin position="164"/>
        <end position="181"/>
    </location>
</feature>
<organism evidence="3 4">
    <name type="scientific">Tritonibacter aquimaris</name>
    <dbReference type="NCBI Taxonomy" id="2663379"/>
    <lineage>
        <taxon>Bacteria</taxon>
        <taxon>Pseudomonadati</taxon>
        <taxon>Pseudomonadota</taxon>
        <taxon>Alphaproteobacteria</taxon>
        <taxon>Rhodobacterales</taxon>
        <taxon>Paracoccaceae</taxon>
        <taxon>Tritonibacter</taxon>
    </lineage>
</organism>
<dbReference type="PROSITE" id="PS51782">
    <property type="entry name" value="LYSM"/>
    <property type="match status" value="2"/>
</dbReference>
<dbReference type="SUPFAM" id="SSF54106">
    <property type="entry name" value="LysM domain"/>
    <property type="match status" value="2"/>
</dbReference>
<dbReference type="InterPro" id="IPR016047">
    <property type="entry name" value="M23ase_b-sheet_dom"/>
</dbReference>
<dbReference type="EMBL" id="WIXK01000001">
    <property type="protein sequence ID" value="MQY41135.1"/>
    <property type="molecule type" value="Genomic_DNA"/>
</dbReference>
<gene>
    <name evidence="3" type="ORF">GG681_00625</name>
</gene>